<dbReference type="InterPro" id="IPR050707">
    <property type="entry name" value="HTH_MetabolicPath_Reg"/>
</dbReference>
<keyword evidence="2" id="KW-0804">Transcription</keyword>
<dbReference type="SMART" id="SM00346">
    <property type="entry name" value="HTH_ICLR"/>
    <property type="match status" value="1"/>
</dbReference>
<dbReference type="PROSITE" id="PS51077">
    <property type="entry name" value="HTH_ICLR"/>
    <property type="match status" value="1"/>
</dbReference>
<comment type="caution">
    <text evidence="4">The sequence shown here is derived from an EMBL/GenBank/DDBJ whole genome shotgun (WGS) entry which is preliminary data.</text>
</comment>
<evidence type="ECO:0000313" key="5">
    <source>
        <dbReference type="Proteomes" id="UP001165678"/>
    </source>
</evidence>
<keyword evidence="1" id="KW-0805">Transcription regulation</keyword>
<dbReference type="PANTHER" id="PTHR30136:SF39">
    <property type="entry name" value="TRANSCRIPTIONAL REGULATORY PROTEIN"/>
    <property type="match status" value="1"/>
</dbReference>
<organism evidence="4 5">
    <name type="scientific">Larsenimonas rhizosphaerae</name>
    <dbReference type="NCBI Taxonomy" id="2944682"/>
    <lineage>
        <taxon>Bacteria</taxon>
        <taxon>Pseudomonadati</taxon>
        <taxon>Pseudomonadota</taxon>
        <taxon>Gammaproteobacteria</taxon>
        <taxon>Oceanospirillales</taxon>
        <taxon>Halomonadaceae</taxon>
        <taxon>Larsenimonas</taxon>
    </lineage>
</organism>
<feature type="domain" description="HTH iclR-type" evidence="3">
    <location>
        <begin position="6"/>
        <end position="67"/>
    </location>
</feature>
<dbReference type="EMBL" id="JAPIVE010000002">
    <property type="protein sequence ID" value="MCX2524173.1"/>
    <property type="molecule type" value="Genomic_DNA"/>
</dbReference>
<dbReference type="AlphaFoldDB" id="A0AA41ZLS9"/>
<dbReference type="RefSeq" id="WP_250935076.1">
    <property type="nucleotide sequence ID" value="NZ_JAMLJK010000001.1"/>
</dbReference>
<evidence type="ECO:0000313" key="4">
    <source>
        <dbReference type="EMBL" id="MCX2524173.1"/>
    </source>
</evidence>
<name>A0AA41ZLS9_9GAMM</name>
<evidence type="ECO:0000256" key="2">
    <source>
        <dbReference type="ARBA" id="ARBA00023163"/>
    </source>
</evidence>
<dbReference type="Gene3D" id="1.10.10.10">
    <property type="entry name" value="Winged helix-like DNA-binding domain superfamily/Winged helix DNA-binding domain"/>
    <property type="match status" value="1"/>
</dbReference>
<dbReference type="InterPro" id="IPR029016">
    <property type="entry name" value="GAF-like_dom_sf"/>
</dbReference>
<accession>A0AA41ZLS9</accession>
<proteinExistence type="predicted"/>
<dbReference type="InterPro" id="IPR005471">
    <property type="entry name" value="Tscrpt_reg_IclR_N"/>
</dbReference>
<sequence>MGQQRVESVERALTLLNTFSSRKHIFTLTELSQHTGFYKSTILRLASSLERFGYLTRDTAGVYHLGPALARLGTLASDQHPDMETLIRPHLVQLRNRTRETASFSTRDGDTRICRFRETGTHELCHLVEEGSRYALDNGATARMFDAPRDQLVHVSRGERTSSLAAVAVALRDQQGRHHGVLALTGLDERFDEATVALYSDLLLQAADQLGAQLSHFQVPPR</sequence>
<gene>
    <name evidence="4" type="ORF">OQ287_07965</name>
</gene>
<reference evidence="4" key="1">
    <citation type="submission" date="2022-11" db="EMBL/GenBank/DDBJ databases">
        <title>Larsenimonas rhizosphaerae sp. nov., isolated from a tidal mudflat.</title>
        <authorList>
            <person name="Lee S.D."/>
            <person name="Kim I.S."/>
        </authorList>
    </citation>
    <scope>NUCLEOTIDE SEQUENCE</scope>
    <source>
        <strain evidence="4">GH2-1</strain>
    </source>
</reference>
<dbReference type="Proteomes" id="UP001165678">
    <property type="component" value="Unassembled WGS sequence"/>
</dbReference>
<evidence type="ECO:0000259" key="3">
    <source>
        <dbReference type="PROSITE" id="PS51077"/>
    </source>
</evidence>
<dbReference type="PANTHER" id="PTHR30136">
    <property type="entry name" value="HELIX-TURN-HELIX TRANSCRIPTIONAL REGULATOR, ICLR FAMILY"/>
    <property type="match status" value="1"/>
</dbReference>
<dbReference type="GO" id="GO:0003700">
    <property type="term" value="F:DNA-binding transcription factor activity"/>
    <property type="evidence" value="ECO:0007669"/>
    <property type="project" value="TreeGrafter"/>
</dbReference>
<dbReference type="SUPFAM" id="SSF46785">
    <property type="entry name" value="Winged helix' DNA-binding domain"/>
    <property type="match status" value="1"/>
</dbReference>
<dbReference type="GO" id="GO:0003677">
    <property type="term" value="F:DNA binding"/>
    <property type="evidence" value="ECO:0007669"/>
    <property type="project" value="InterPro"/>
</dbReference>
<dbReference type="Pfam" id="PF09339">
    <property type="entry name" value="HTH_IclR"/>
    <property type="match status" value="1"/>
</dbReference>
<dbReference type="InterPro" id="IPR036388">
    <property type="entry name" value="WH-like_DNA-bd_sf"/>
</dbReference>
<evidence type="ECO:0000256" key="1">
    <source>
        <dbReference type="ARBA" id="ARBA00023015"/>
    </source>
</evidence>
<dbReference type="GO" id="GO:0045892">
    <property type="term" value="P:negative regulation of DNA-templated transcription"/>
    <property type="evidence" value="ECO:0007669"/>
    <property type="project" value="TreeGrafter"/>
</dbReference>
<dbReference type="Gene3D" id="3.30.450.40">
    <property type="match status" value="2"/>
</dbReference>
<keyword evidence="5" id="KW-1185">Reference proteome</keyword>
<dbReference type="SUPFAM" id="SSF55781">
    <property type="entry name" value="GAF domain-like"/>
    <property type="match status" value="1"/>
</dbReference>
<protein>
    <submittedName>
        <fullName evidence="4">Helix-turn-helix domain-containing protein</fullName>
    </submittedName>
</protein>
<dbReference type="InterPro" id="IPR036390">
    <property type="entry name" value="WH_DNA-bd_sf"/>
</dbReference>